<dbReference type="PANTHER" id="PTHR11773:SF1">
    <property type="entry name" value="GLYCINE DEHYDROGENASE (DECARBOXYLATING), MITOCHONDRIAL"/>
    <property type="match status" value="1"/>
</dbReference>
<name>A0A383E3T7_9ZZZZ</name>
<evidence type="ECO:0000313" key="3">
    <source>
        <dbReference type="EMBL" id="SVE51055.1"/>
    </source>
</evidence>
<dbReference type="Pfam" id="PF21478">
    <property type="entry name" value="GcvP2_C"/>
    <property type="match status" value="1"/>
</dbReference>
<evidence type="ECO:0000259" key="2">
    <source>
        <dbReference type="Pfam" id="PF21478"/>
    </source>
</evidence>
<dbReference type="GO" id="GO:0005739">
    <property type="term" value="C:mitochondrion"/>
    <property type="evidence" value="ECO:0007669"/>
    <property type="project" value="TreeGrafter"/>
</dbReference>
<dbReference type="GO" id="GO:0004375">
    <property type="term" value="F:glycine dehydrogenase (decarboxylating) activity"/>
    <property type="evidence" value="ECO:0007669"/>
    <property type="project" value="InterPro"/>
</dbReference>
<dbReference type="InterPro" id="IPR049316">
    <property type="entry name" value="GDC-P_C"/>
</dbReference>
<feature type="non-terminal residue" evidence="3">
    <location>
        <position position="1"/>
    </location>
</feature>
<organism evidence="3">
    <name type="scientific">marine metagenome</name>
    <dbReference type="NCBI Taxonomy" id="408172"/>
    <lineage>
        <taxon>unclassified sequences</taxon>
        <taxon>metagenomes</taxon>
        <taxon>ecological metagenomes</taxon>
    </lineage>
</organism>
<reference evidence="3" key="1">
    <citation type="submission" date="2018-05" db="EMBL/GenBank/DDBJ databases">
        <authorList>
            <person name="Lanie J.A."/>
            <person name="Ng W.-L."/>
            <person name="Kazmierczak K.M."/>
            <person name="Andrzejewski T.M."/>
            <person name="Davidsen T.M."/>
            <person name="Wayne K.J."/>
            <person name="Tettelin H."/>
            <person name="Glass J.I."/>
            <person name="Rusch D."/>
            <person name="Podicherti R."/>
            <person name="Tsui H.-C.T."/>
            <person name="Winkler M.E."/>
        </authorList>
    </citation>
    <scope>NUCLEOTIDE SEQUENCE</scope>
</reference>
<dbReference type="GO" id="GO:0019464">
    <property type="term" value="P:glycine decarboxylation via glycine cleavage system"/>
    <property type="evidence" value="ECO:0007669"/>
    <property type="project" value="TreeGrafter"/>
</dbReference>
<dbReference type="InterPro" id="IPR015422">
    <property type="entry name" value="PyrdxlP-dep_Trfase_small"/>
</dbReference>
<dbReference type="InterPro" id="IPR015424">
    <property type="entry name" value="PyrdxlP-dep_Trfase"/>
</dbReference>
<dbReference type="GO" id="GO:0005960">
    <property type="term" value="C:glycine cleavage complex"/>
    <property type="evidence" value="ECO:0007669"/>
    <property type="project" value="TreeGrafter"/>
</dbReference>
<feature type="domain" description="Glycine dehydrogenase C-terminal" evidence="2">
    <location>
        <begin position="2"/>
        <end position="92"/>
    </location>
</feature>
<dbReference type="AlphaFoldDB" id="A0A383E3T7"/>
<sequence>SAHEFIIDIRPIKDQSGINEEDIAKRLMDYGFHAPTMSWPVPGTMMIEPTESESKTELDRFCKAMISIKNEIDDVLAGNLDPLDNPLKNAPHTVEHSLSDDWKHEYSRYHACFPGAWQTEYKYWPSVGRVDNAFGDRNLVCTCPPVDEYIS</sequence>
<proteinExistence type="predicted"/>
<keyword evidence="1" id="KW-0663">Pyridoxal phosphate</keyword>
<gene>
    <name evidence="3" type="ORF">METZ01_LOCUS503909</name>
</gene>
<accession>A0A383E3T7</accession>
<dbReference type="GO" id="GO:0030170">
    <property type="term" value="F:pyridoxal phosphate binding"/>
    <property type="evidence" value="ECO:0007669"/>
    <property type="project" value="TreeGrafter"/>
</dbReference>
<dbReference type="InterPro" id="IPR020581">
    <property type="entry name" value="GDC_P"/>
</dbReference>
<evidence type="ECO:0000256" key="1">
    <source>
        <dbReference type="ARBA" id="ARBA00022898"/>
    </source>
</evidence>
<protein>
    <recommendedName>
        <fullName evidence="2">Glycine dehydrogenase C-terminal domain-containing protein</fullName>
    </recommendedName>
</protein>
<dbReference type="Gene3D" id="3.90.1150.10">
    <property type="entry name" value="Aspartate Aminotransferase, domain 1"/>
    <property type="match status" value="1"/>
</dbReference>
<dbReference type="GO" id="GO:0016594">
    <property type="term" value="F:glycine binding"/>
    <property type="evidence" value="ECO:0007669"/>
    <property type="project" value="TreeGrafter"/>
</dbReference>
<dbReference type="EMBL" id="UINC01222320">
    <property type="protein sequence ID" value="SVE51055.1"/>
    <property type="molecule type" value="Genomic_DNA"/>
</dbReference>
<dbReference type="SUPFAM" id="SSF53383">
    <property type="entry name" value="PLP-dependent transferases"/>
    <property type="match status" value="1"/>
</dbReference>
<dbReference type="PANTHER" id="PTHR11773">
    <property type="entry name" value="GLYCINE DEHYDROGENASE, DECARBOXYLATING"/>
    <property type="match status" value="1"/>
</dbReference>